<organism evidence="1 2">
    <name type="scientific">Bradyrhizobium manausense</name>
    <dbReference type="NCBI Taxonomy" id="989370"/>
    <lineage>
        <taxon>Bacteria</taxon>
        <taxon>Pseudomonadati</taxon>
        <taxon>Pseudomonadota</taxon>
        <taxon>Alphaproteobacteria</taxon>
        <taxon>Hyphomicrobiales</taxon>
        <taxon>Nitrobacteraceae</taxon>
        <taxon>Bradyrhizobium</taxon>
    </lineage>
</organism>
<dbReference type="STRING" id="989370.AOQ71_19555"/>
<dbReference type="Proteomes" id="UP000051936">
    <property type="component" value="Unassembled WGS sequence"/>
</dbReference>
<dbReference type="AlphaFoldDB" id="A0A0R3DJY2"/>
<accession>A0A0R3DJY2</accession>
<dbReference type="RefSeq" id="WP_057749459.1">
    <property type="nucleotide sequence ID" value="NZ_LJYG01000085.1"/>
</dbReference>
<reference evidence="1 2" key="1">
    <citation type="submission" date="2015-09" db="EMBL/GenBank/DDBJ databases">
        <title>Draft Genome Sequence of Bradyrhizobium manausense Strain BR 3351T, a Novel Symbiotic Nitrogen-Fixing Alphaproteobacterium Isolated from Brazilian Amazon Rain Forest.</title>
        <authorList>
            <person name="De Araujo J.L."/>
            <person name="Zilli J.E."/>
        </authorList>
    </citation>
    <scope>NUCLEOTIDE SEQUENCE [LARGE SCALE GENOMIC DNA]</scope>
    <source>
        <strain evidence="1 2">BR3351</strain>
    </source>
</reference>
<comment type="caution">
    <text evidence="1">The sequence shown here is derived from an EMBL/GenBank/DDBJ whole genome shotgun (WGS) entry which is preliminary data.</text>
</comment>
<gene>
    <name evidence="1" type="ORF">AOQ71_19555</name>
</gene>
<name>A0A0R3DJY2_9BRAD</name>
<keyword evidence="2" id="KW-1185">Reference proteome</keyword>
<proteinExistence type="predicted"/>
<protein>
    <submittedName>
        <fullName evidence="1">Uncharacterized protein</fullName>
    </submittedName>
</protein>
<evidence type="ECO:0000313" key="2">
    <source>
        <dbReference type="Proteomes" id="UP000051936"/>
    </source>
</evidence>
<dbReference type="EMBL" id="LJYG01000085">
    <property type="protein sequence ID" value="KRQ10168.1"/>
    <property type="molecule type" value="Genomic_DNA"/>
</dbReference>
<sequence>MLRRIISAIGRLVAWAADKGVEIMLMPVHAVLMYLFPAAYETLPIGTEDDRAANSEMLPFDPFERAEEVIAAREIEANLALAWAAEAALSDAEVPLPSVKPELRSWLASLSDDELDALVAAGTEALYAHLHFEMHIPGVPTTSGRASRPELGGRDPCFSTAGFGVAAQRCA</sequence>
<evidence type="ECO:0000313" key="1">
    <source>
        <dbReference type="EMBL" id="KRQ10168.1"/>
    </source>
</evidence>